<proteinExistence type="predicted"/>
<accession>A0A5E4LM48</accession>
<organism evidence="1 2">
    <name type="scientific">Candidatus Bilamarchaeum dharawalense</name>
    <dbReference type="NCBI Taxonomy" id="2885759"/>
    <lineage>
        <taxon>Archaea</taxon>
        <taxon>Candidatus Micrarchaeota</taxon>
        <taxon>Candidatus Micrarchaeia</taxon>
        <taxon>Candidatus Anstonellales</taxon>
        <taxon>Candidatus Bilamarchaeaceae</taxon>
        <taxon>Candidatus Bilamarchaeum</taxon>
    </lineage>
</organism>
<evidence type="ECO:0000313" key="1">
    <source>
        <dbReference type="EMBL" id="VVC02611.1"/>
    </source>
</evidence>
<protein>
    <submittedName>
        <fullName evidence="1">Uncharacterized protein</fullName>
    </submittedName>
</protein>
<gene>
    <name evidence="1" type="ORF">LFW2832_00112</name>
</gene>
<sequence length="98" mass="11061">MGSPDEVGSKLVELEIETQSKVSHSLSLIEVALADWEAAKKKPKNLEGQINYLRNSYKLLSEWEKNSLKGKKDLNSTLNRLRKFTLICQKLQSAKNAS</sequence>
<comment type="caution">
    <text evidence="1">The sequence shown here is derived from an EMBL/GenBank/DDBJ whole genome shotgun (WGS) entry which is preliminary data.</text>
</comment>
<dbReference type="AlphaFoldDB" id="A0A5E4LM48"/>
<reference evidence="1 2" key="1">
    <citation type="submission" date="2019-08" db="EMBL/GenBank/DDBJ databases">
        <authorList>
            <person name="Vazquez-Campos X."/>
        </authorList>
    </citation>
    <scope>NUCLEOTIDE SEQUENCE [LARGE SCALE GENOMIC DNA]</scope>
    <source>
        <strain evidence="1">LFW-283_2</strain>
    </source>
</reference>
<dbReference type="EMBL" id="CABMJJ010000001">
    <property type="protein sequence ID" value="VVC02611.1"/>
    <property type="molecule type" value="Genomic_DNA"/>
</dbReference>
<name>A0A5E4LM48_9ARCH</name>
<evidence type="ECO:0000313" key="2">
    <source>
        <dbReference type="Proteomes" id="UP000789941"/>
    </source>
</evidence>
<dbReference type="Proteomes" id="UP000789941">
    <property type="component" value="Unassembled WGS sequence"/>
</dbReference>